<organism evidence="1">
    <name type="scientific">marine metagenome</name>
    <dbReference type="NCBI Taxonomy" id="408172"/>
    <lineage>
        <taxon>unclassified sequences</taxon>
        <taxon>metagenomes</taxon>
        <taxon>ecological metagenomes</taxon>
    </lineage>
</organism>
<dbReference type="Gene3D" id="3.40.50.620">
    <property type="entry name" value="HUPs"/>
    <property type="match status" value="1"/>
</dbReference>
<protein>
    <submittedName>
        <fullName evidence="1">Uncharacterized protein</fullName>
    </submittedName>
</protein>
<dbReference type="Gene3D" id="3.40.50.150">
    <property type="entry name" value="Vaccinia Virus protein VP39"/>
    <property type="match status" value="1"/>
</dbReference>
<dbReference type="InterPro" id="IPR029063">
    <property type="entry name" value="SAM-dependent_MTases_sf"/>
</dbReference>
<accession>A0A381V830</accession>
<dbReference type="AlphaFoldDB" id="A0A381V830"/>
<dbReference type="SUPFAM" id="SSF53335">
    <property type="entry name" value="S-adenosyl-L-methionine-dependent methyltransferases"/>
    <property type="match status" value="1"/>
</dbReference>
<sequence>MDILEDSIEPFCILDRTKYFWNYINFNYDYAPMPALDLSINESVDEYFEIIAKEYVNKYSEIYLLWSGGIDSTAVLVSLMKARKSKNQLIVFYTSSSIEEYPWFYNEYKNEIKFELIDRSIWVGYWLEWRLKYKNNYILLDGIPGDQLFTTARWVVGSNDSSLLANPKWHQHKIFKGSAKHAKRDWHDMLLDNSFTFGKNIYEKQLVIDMMDEHIDHNNIHISNAYHFFWWLIFCFGFHKMTCNFAKHENTFHFNHKGFYNHKLMQKWSMYVHHKNLLPMENISDHKLPFKDYIYKFTNDSNYKDNKEKKASTELWLNDAWEKKLNLLDNNNNYIRAVEETDLSNYVKYLNENKVKINIKKYPNKSIKTLKNEKIIWQENLKNHEWDWIKHFKDKNDFSLALKLCEENAWIARTLGAKKERRKFKSCKTLILVGSGFWPYSLFDIYKQYPNIKKLIGIDYDKKCVKISQFLVKESKIDDRINIICANGKDFDYTNLNHEDLVFLSCDIKETEDIFNKILTTSRAGVYICEPKSKWITNKIKKPS</sequence>
<dbReference type="InterPro" id="IPR014729">
    <property type="entry name" value="Rossmann-like_a/b/a_fold"/>
</dbReference>
<dbReference type="SUPFAM" id="SSF52402">
    <property type="entry name" value="Adenine nucleotide alpha hydrolases-like"/>
    <property type="match status" value="1"/>
</dbReference>
<proteinExistence type="predicted"/>
<gene>
    <name evidence="1" type="ORF">METZ01_LOCUS89304</name>
</gene>
<reference evidence="1" key="1">
    <citation type="submission" date="2018-05" db="EMBL/GenBank/DDBJ databases">
        <authorList>
            <person name="Lanie J.A."/>
            <person name="Ng W.-L."/>
            <person name="Kazmierczak K.M."/>
            <person name="Andrzejewski T.M."/>
            <person name="Davidsen T.M."/>
            <person name="Wayne K.J."/>
            <person name="Tettelin H."/>
            <person name="Glass J.I."/>
            <person name="Rusch D."/>
            <person name="Podicherti R."/>
            <person name="Tsui H.-C.T."/>
            <person name="Winkler M.E."/>
        </authorList>
    </citation>
    <scope>NUCLEOTIDE SEQUENCE</scope>
</reference>
<evidence type="ECO:0000313" key="1">
    <source>
        <dbReference type="EMBL" id="SVA36450.1"/>
    </source>
</evidence>
<name>A0A381V830_9ZZZZ</name>
<dbReference type="EMBL" id="UINC01008088">
    <property type="protein sequence ID" value="SVA36450.1"/>
    <property type="molecule type" value="Genomic_DNA"/>
</dbReference>